<evidence type="ECO:0000313" key="2">
    <source>
        <dbReference type="Proteomes" id="UP000005835"/>
    </source>
</evidence>
<dbReference type="Proteomes" id="UP000005835">
    <property type="component" value="Unassembled WGS sequence"/>
</dbReference>
<sequence>MMQTEPPEAMSGSCERQEKSADLKARGLRSCRYAFFAEKRSNRSLLRWKASSTLVDGVMLSAGICGRETMNELSNFRRVDLTGRKIGFLTVLCFDHTDGSRYWKCRCECGNEVVRSGKNLLRYEREGKMPSCGCHSRDNYKPHQKHGLSQHRLHKIWRGMRDRCHNPRNKYWRHYGGRGIVVCERWADFQNFFDDMAASWSPGLTLDRIDVNGNYCQENCRWVTQKEQTRNTRRSVKVNGVALCDLAERTGMNVYTLYDRHKSGCPDEFLTLPHDEYVKAKKIWSKENE</sequence>
<dbReference type="eggNOG" id="ENOG5032T0J">
    <property type="taxonomic scope" value="Bacteria"/>
</dbReference>
<proteinExistence type="predicted"/>
<reference evidence="1 2" key="1">
    <citation type="submission" date="2012-05" db="EMBL/GenBank/DDBJ databases">
        <title>The Genome Sequence of Sutterella wadsworthensis 2_1_59BFAA.</title>
        <authorList>
            <consortium name="The Broad Institute Genome Sequencing Platform"/>
            <person name="Earl A."/>
            <person name="Ward D."/>
            <person name="Feldgarden M."/>
            <person name="Gevers D."/>
            <person name="Daigneault M."/>
            <person name="Strauss J."/>
            <person name="Allen-Vercoe E."/>
            <person name="Walker B."/>
            <person name="Young S.K."/>
            <person name="Zeng Q."/>
            <person name="Gargeya S."/>
            <person name="Fitzgerald M."/>
            <person name="Haas B."/>
            <person name="Abouelleil A."/>
            <person name="Alvarado L."/>
            <person name="Arachchi H.M."/>
            <person name="Berlin A.M."/>
            <person name="Chapman S.B."/>
            <person name="Goldberg J."/>
            <person name="Griggs A."/>
            <person name="Gujja S."/>
            <person name="Hansen M."/>
            <person name="Howarth C."/>
            <person name="Imamovic A."/>
            <person name="Larimer J."/>
            <person name="McCowen C."/>
            <person name="Montmayeur A."/>
            <person name="Murphy C."/>
            <person name="Neiman D."/>
            <person name="Pearson M."/>
            <person name="Priest M."/>
            <person name="Roberts A."/>
            <person name="Saif S."/>
            <person name="Shea T."/>
            <person name="Sisk P."/>
            <person name="Sykes S."/>
            <person name="Wortman J."/>
            <person name="Nusbaum C."/>
            <person name="Birren B."/>
        </authorList>
    </citation>
    <scope>NUCLEOTIDE SEQUENCE [LARGE SCALE GENOMIC DNA]</scope>
    <source>
        <strain evidence="1 2">2_1_59BFAA</strain>
    </source>
</reference>
<dbReference type="HOGENOM" id="CLU_962874_0_0_4"/>
<gene>
    <name evidence="1" type="ORF">HMPREF9465_00229</name>
</gene>
<dbReference type="PATRIC" id="fig|742823.3.peg.221"/>
<keyword evidence="2" id="KW-1185">Reference proteome</keyword>
<dbReference type="STRING" id="742823.HMPREF9465_00229"/>
<protein>
    <submittedName>
        <fullName evidence="1">Uncharacterized protein</fullName>
    </submittedName>
</protein>
<evidence type="ECO:0000313" key="1">
    <source>
        <dbReference type="EMBL" id="EKB32214.1"/>
    </source>
</evidence>
<accession>K1KKL0</accession>
<dbReference type="AlphaFoldDB" id="K1KKL0"/>
<comment type="caution">
    <text evidence="1">The sequence shown here is derived from an EMBL/GenBank/DDBJ whole genome shotgun (WGS) entry which is preliminary data.</text>
</comment>
<name>K1KKL0_9BURK</name>
<organism evidence="1 2">
    <name type="scientific">Sutterella wadsworthensis 2_1_59BFAA</name>
    <dbReference type="NCBI Taxonomy" id="742823"/>
    <lineage>
        <taxon>Bacteria</taxon>
        <taxon>Pseudomonadati</taxon>
        <taxon>Pseudomonadota</taxon>
        <taxon>Betaproteobacteria</taxon>
        <taxon>Burkholderiales</taxon>
        <taxon>Sutterellaceae</taxon>
        <taxon>Sutterella</taxon>
    </lineage>
</organism>
<dbReference type="EMBL" id="ADMG01000007">
    <property type="protein sequence ID" value="EKB32214.1"/>
    <property type="molecule type" value="Genomic_DNA"/>
</dbReference>